<dbReference type="AlphaFoldDB" id="A0A382JGW5"/>
<organism evidence="1">
    <name type="scientific">marine metagenome</name>
    <dbReference type="NCBI Taxonomy" id="408172"/>
    <lineage>
        <taxon>unclassified sequences</taxon>
        <taxon>metagenomes</taxon>
        <taxon>ecological metagenomes</taxon>
    </lineage>
</organism>
<sequence>VTTIIGRILINKESNISIFRIVDFSGDIEGISRFVENISNTHFSSKVHFIDILISDLEGLDTGIFTECDKDNYLPLYFEPLIREYKKKNFCYKKLSLRKDSGKPLIITGDGDQERPNVI</sequence>
<protein>
    <submittedName>
        <fullName evidence="1">Uncharacterized protein</fullName>
    </submittedName>
</protein>
<accession>A0A382JGW5</accession>
<feature type="non-terminal residue" evidence="1">
    <location>
        <position position="1"/>
    </location>
</feature>
<name>A0A382JGW5_9ZZZZ</name>
<reference evidence="1" key="1">
    <citation type="submission" date="2018-05" db="EMBL/GenBank/DDBJ databases">
        <authorList>
            <person name="Lanie J.A."/>
            <person name="Ng W.-L."/>
            <person name="Kazmierczak K.M."/>
            <person name="Andrzejewski T.M."/>
            <person name="Davidsen T.M."/>
            <person name="Wayne K.J."/>
            <person name="Tettelin H."/>
            <person name="Glass J.I."/>
            <person name="Rusch D."/>
            <person name="Podicherti R."/>
            <person name="Tsui H.-C.T."/>
            <person name="Winkler M.E."/>
        </authorList>
    </citation>
    <scope>NUCLEOTIDE SEQUENCE</scope>
</reference>
<evidence type="ECO:0000313" key="1">
    <source>
        <dbReference type="EMBL" id="SVC10417.1"/>
    </source>
</evidence>
<gene>
    <name evidence="1" type="ORF">METZ01_LOCUS263271</name>
</gene>
<proteinExistence type="predicted"/>
<dbReference type="EMBL" id="UINC01073778">
    <property type="protein sequence ID" value="SVC10417.1"/>
    <property type="molecule type" value="Genomic_DNA"/>
</dbReference>